<name>A0A261UB50_9BORD</name>
<dbReference type="OrthoDB" id="9972632at2"/>
<organism evidence="2 3">
    <name type="scientific">Bordetella genomosp. 4</name>
    <dbReference type="NCBI Taxonomy" id="463044"/>
    <lineage>
        <taxon>Bacteria</taxon>
        <taxon>Pseudomonadati</taxon>
        <taxon>Pseudomonadota</taxon>
        <taxon>Betaproteobacteria</taxon>
        <taxon>Burkholderiales</taxon>
        <taxon>Alcaligenaceae</taxon>
        <taxon>Bordetella</taxon>
    </lineage>
</organism>
<evidence type="ECO:0000313" key="3">
    <source>
        <dbReference type="Proteomes" id="UP000216885"/>
    </source>
</evidence>
<dbReference type="AlphaFoldDB" id="A0A261UB50"/>
<evidence type="ECO:0000313" key="2">
    <source>
        <dbReference type="EMBL" id="OZI59134.1"/>
    </source>
</evidence>
<dbReference type="EMBL" id="NEVQ01000008">
    <property type="protein sequence ID" value="OZI59134.1"/>
    <property type="molecule type" value="Genomic_DNA"/>
</dbReference>
<protein>
    <submittedName>
        <fullName evidence="2">Uncharacterized protein</fullName>
    </submittedName>
</protein>
<reference evidence="2 3" key="1">
    <citation type="submission" date="2017-05" db="EMBL/GenBank/DDBJ databases">
        <title>Complete and WGS of Bordetella genogroups.</title>
        <authorList>
            <person name="Spilker T."/>
            <person name="LiPuma J."/>
        </authorList>
    </citation>
    <scope>NUCLEOTIDE SEQUENCE [LARGE SCALE GENOMIC DNA]</scope>
    <source>
        <strain evidence="2 3">AU9919</strain>
    </source>
</reference>
<evidence type="ECO:0000256" key="1">
    <source>
        <dbReference type="SAM" id="Phobius"/>
    </source>
</evidence>
<sequence length="173" mass="19409">MALYRLATVFGYVLLIGAVAFFIGYFALMVLVTGFFGNESVLKWAMGAFFLGILLFQARALVVDFLAERVVKHGVRTTGRVVAVEHSGKQEVGDRVWADWYQVIVQMAPLPGLTGERQAHIEQLFMKGATAWLKQGATVPIKYAPDLRLAIIDHEQAYPRLHAGSQFAWRRLR</sequence>
<feature type="transmembrane region" description="Helical" evidence="1">
    <location>
        <begin position="44"/>
        <end position="67"/>
    </location>
</feature>
<comment type="caution">
    <text evidence="2">The sequence shown here is derived from an EMBL/GenBank/DDBJ whole genome shotgun (WGS) entry which is preliminary data.</text>
</comment>
<proteinExistence type="predicted"/>
<keyword evidence="1" id="KW-0812">Transmembrane</keyword>
<dbReference type="RefSeq" id="WP_094820118.1">
    <property type="nucleotide sequence ID" value="NZ_NEVO01000004.1"/>
</dbReference>
<keyword evidence="1" id="KW-1133">Transmembrane helix</keyword>
<keyword evidence="3" id="KW-1185">Reference proteome</keyword>
<feature type="transmembrane region" description="Helical" evidence="1">
    <location>
        <begin position="12"/>
        <end position="32"/>
    </location>
</feature>
<accession>A0A261UB50</accession>
<keyword evidence="1" id="KW-0472">Membrane</keyword>
<dbReference type="Proteomes" id="UP000216885">
    <property type="component" value="Unassembled WGS sequence"/>
</dbReference>
<gene>
    <name evidence="2" type="ORF">CAL20_05755</name>
</gene>